<keyword evidence="1" id="KW-0732">Signal</keyword>
<gene>
    <name evidence="2" type="ORF">BP01DRAFT_401907</name>
</gene>
<accession>A0A318ZBN7</accession>
<evidence type="ECO:0000313" key="3">
    <source>
        <dbReference type="Proteomes" id="UP000248349"/>
    </source>
</evidence>
<dbReference type="InterPro" id="IPR053143">
    <property type="entry name" value="Arylsulfate_ST"/>
</dbReference>
<dbReference type="PANTHER" id="PTHR35340:SF9">
    <property type="entry name" value="ASST-DOMAIN-CONTAINING PROTEIN"/>
    <property type="match status" value="1"/>
</dbReference>
<dbReference type="RefSeq" id="XP_025429909.1">
    <property type="nucleotide sequence ID" value="XM_025578625.1"/>
</dbReference>
<dbReference type="EMBL" id="KZ821240">
    <property type="protein sequence ID" value="PYH43927.1"/>
    <property type="molecule type" value="Genomic_DNA"/>
</dbReference>
<dbReference type="GeneID" id="37079854"/>
<feature type="chain" id="PRO_5016394465" description="Arylsulfotransferase" evidence="1">
    <location>
        <begin position="24"/>
        <end position="443"/>
    </location>
</feature>
<sequence length="443" mass="49506">MIYRLQRTLELASLLALASLADCATWASYQSRPDINAPILDVSFKNDSLITPGYIFLAPYFGDVPGPNIYDTNAGVQIRGYAKGRHEIVDSKYKSVTSVQSGNGLEMSDMHKSAVINGTSMLITIYQPRTTELSAYHITANPGWVIDGVFQEIDIESGDVLFQWSSLDHVSLAESYTPPSSNMIVGDGQSNAFAWDYFHINSIDKNADGDYLVSARHTSGIYKISGRDGSIIWRLGGKQSSIQLQNYNFSSQHDARFHEENDTNHHPLLPNKNVLIGWGSTTSISEHLEDGTSVFFATIADKHSMNYRAYKFNWTAARRACVQSGPRGSWHDLLDELEWGYGGRLLESLRFYYRCTRSNHLFSQCGQSRLPDNVYELYLPFESIHAAVGRNGASLANSLTVDTSSTLPGRDDFLADEFKLIAGVTIAHRIQLRYNGHEDCRRT</sequence>
<feature type="signal peptide" evidence="1">
    <location>
        <begin position="1"/>
        <end position="23"/>
    </location>
</feature>
<evidence type="ECO:0008006" key="4">
    <source>
        <dbReference type="Google" id="ProtNLM"/>
    </source>
</evidence>
<proteinExistence type="predicted"/>
<dbReference type="OrthoDB" id="5427350at2759"/>
<keyword evidence="3" id="KW-1185">Reference proteome</keyword>
<name>A0A318ZBN7_9EURO</name>
<evidence type="ECO:0000313" key="2">
    <source>
        <dbReference type="EMBL" id="PYH43927.1"/>
    </source>
</evidence>
<dbReference type="PANTHER" id="PTHR35340">
    <property type="entry name" value="PQQ ENZYME REPEAT PROTEIN-RELATED"/>
    <property type="match status" value="1"/>
</dbReference>
<dbReference type="Pfam" id="PF14269">
    <property type="entry name" value="Arylsulfotran_2"/>
    <property type="match status" value="1"/>
</dbReference>
<reference evidence="2 3" key="1">
    <citation type="submission" date="2016-12" db="EMBL/GenBank/DDBJ databases">
        <title>The genomes of Aspergillus section Nigri reveals drivers in fungal speciation.</title>
        <authorList>
            <consortium name="DOE Joint Genome Institute"/>
            <person name="Vesth T.C."/>
            <person name="Nybo J."/>
            <person name="Theobald S."/>
            <person name="Brandl J."/>
            <person name="Frisvad J.C."/>
            <person name="Nielsen K.F."/>
            <person name="Lyhne E.K."/>
            <person name="Kogle M.E."/>
            <person name="Kuo A."/>
            <person name="Riley R."/>
            <person name="Clum A."/>
            <person name="Nolan M."/>
            <person name="Lipzen A."/>
            <person name="Salamov A."/>
            <person name="Henrissat B."/>
            <person name="Wiebenga A."/>
            <person name="De Vries R.P."/>
            <person name="Grigoriev I.V."/>
            <person name="Mortensen U.H."/>
            <person name="Andersen M.R."/>
            <person name="Baker S.E."/>
        </authorList>
    </citation>
    <scope>NUCLEOTIDE SEQUENCE [LARGE SCALE GENOMIC DNA]</scope>
    <source>
        <strain evidence="2 3">JOP 1030-1</strain>
    </source>
</reference>
<organism evidence="2 3">
    <name type="scientific">Aspergillus saccharolyticus JOP 1030-1</name>
    <dbReference type="NCBI Taxonomy" id="1450539"/>
    <lineage>
        <taxon>Eukaryota</taxon>
        <taxon>Fungi</taxon>
        <taxon>Dikarya</taxon>
        <taxon>Ascomycota</taxon>
        <taxon>Pezizomycotina</taxon>
        <taxon>Eurotiomycetes</taxon>
        <taxon>Eurotiomycetidae</taxon>
        <taxon>Eurotiales</taxon>
        <taxon>Aspergillaceae</taxon>
        <taxon>Aspergillus</taxon>
        <taxon>Aspergillus subgen. Circumdati</taxon>
    </lineage>
</organism>
<dbReference type="Proteomes" id="UP000248349">
    <property type="component" value="Unassembled WGS sequence"/>
</dbReference>
<protein>
    <recommendedName>
        <fullName evidence="4">Arylsulfotransferase</fullName>
    </recommendedName>
</protein>
<dbReference type="InterPro" id="IPR039535">
    <property type="entry name" value="ASST-like"/>
</dbReference>
<dbReference type="SUPFAM" id="SSF50998">
    <property type="entry name" value="Quinoprotein alcohol dehydrogenase-like"/>
    <property type="match status" value="1"/>
</dbReference>
<dbReference type="AlphaFoldDB" id="A0A318ZBN7"/>
<evidence type="ECO:0000256" key="1">
    <source>
        <dbReference type="SAM" id="SignalP"/>
    </source>
</evidence>
<dbReference type="InterPro" id="IPR011047">
    <property type="entry name" value="Quinoprotein_ADH-like_sf"/>
</dbReference>